<comment type="caution">
    <text evidence="8">The sequence shown here is derived from an EMBL/GenBank/DDBJ whole genome shotgun (WGS) entry which is preliminary data.</text>
</comment>
<keyword evidence="2" id="KW-0540">Nuclease</keyword>
<dbReference type="InterPro" id="IPR036397">
    <property type="entry name" value="RNaseH_sf"/>
</dbReference>
<feature type="domain" description="HRDC" evidence="7">
    <location>
        <begin position="470"/>
        <end position="552"/>
    </location>
</feature>
<keyword evidence="3" id="KW-0378">Hydrolase</keyword>
<proteinExistence type="predicted"/>
<dbReference type="GO" id="GO:0071051">
    <property type="term" value="P:poly(A)-dependent snoRNA 3'-end processing"/>
    <property type="evidence" value="ECO:0007669"/>
    <property type="project" value="TreeGrafter"/>
</dbReference>
<dbReference type="AlphaFoldDB" id="A0AAW1SKG4"/>
<dbReference type="GO" id="GO:0005730">
    <property type="term" value="C:nucleolus"/>
    <property type="evidence" value="ECO:0007669"/>
    <property type="project" value="TreeGrafter"/>
</dbReference>
<reference evidence="8 9" key="1">
    <citation type="journal article" date="2024" name="Nat. Commun.">
        <title>Phylogenomics reveals the evolutionary origins of lichenization in chlorophyte algae.</title>
        <authorList>
            <person name="Puginier C."/>
            <person name="Libourel C."/>
            <person name="Otte J."/>
            <person name="Skaloud P."/>
            <person name="Haon M."/>
            <person name="Grisel S."/>
            <person name="Petersen M."/>
            <person name="Berrin J.G."/>
            <person name="Delaux P.M."/>
            <person name="Dal Grande F."/>
            <person name="Keller J."/>
        </authorList>
    </citation>
    <scope>NUCLEOTIDE SEQUENCE [LARGE SCALE GENOMIC DNA]</scope>
    <source>
        <strain evidence="8 9">SAG 245.80</strain>
    </source>
</reference>
<dbReference type="InterPro" id="IPR012337">
    <property type="entry name" value="RNaseH-like_sf"/>
</dbReference>
<accession>A0AAW1SKG4</accession>
<dbReference type="InterPro" id="IPR010997">
    <property type="entry name" value="HRDC-like_sf"/>
</dbReference>
<sequence>MLALGDDAVLREQIKALQSTIKDVNAADMPAGAAYHYERSFAAFREPVDIVLERSKCLLQRLQVAAGGGGAVAAAPPALDDTEDAAEWVMELLDDVLLRVDLAADAARAALRAPAAAPRADVGMEAGAAASVATAGANCAPRRQWESDSAEEGRRPQDAFEVAVDNSSAPFQPRADHWPGFREAAVAAGSGRLGAHLQSMGASAGPPHPLEGVLRSLRYPAWQLQLQAPQPPRGLDQAPLTYVDTLDGLRAMAARMGACRELAVDLENHSYRSFQGFCCLMQLSMRAEDYVVDALALRSHIGPLLGPVFANPEVVKVLHGADSDMMWLQRDFGIFMANLFDTGQASRVLQLPSHGLAHLLAHFCDVKADKRWQLADWRVRPLSQEMLRYARMDTHFLLYIYDRLRGELAKAGEAVPEHLRVALPPGGPGGALGTVLERSRQLCLTRYEVERFHEAAYLDLYRRSRDLRFSPEQLAVFAGLYAWRDRVARERDESTGYVLPRAQLGRLAARMPASRQELRAALNSDGRRSAALVLQSALGCMFASAAEAFPASEEARAAVARLRAQMIGTEGVSPRLVDELWTSSQTFCPCRCPCSFRGLAGVAREL</sequence>
<keyword evidence="9" id="KW-1185">Reference proteome</keyword>
<protein>
    <recommendedName>
        <fullName evidence="7">HRDC domain-containing protein</fullName>
    </recommendedName>
</protein>
<dbReference type="GO" id="GO:0000467">
    <property type="term" value="P:exonucleolytic trimming to generate mature 3'-end of 5.8S rRNA from tricistronic rRNA transcript (SSU-rRNA, 5.8S rRNA, LSU-rRNA)"/>
    <property type="evidence" value="ECO:0007669"/>
    <property type="project" value="InterPro"/>
</dbReference>
<dbReference type="Pfam" id="PF01612">
    <property type="entry name" value="DNA_pol_A_exo1"/>
    <property type="match status" value="1"/>
</dbReference>
<dbReference type="PANTHER" id="PTHR12124">
    <property type="entry name" value="POLYMYOSITIS/SCLERODERMA AUTOANTIGEN-RELATED"/>
    <property type="match status" value="1"/>
</dbReference>
<evidence type="ECO:0000313" key="9">
    <source>
        <dbReference type="Proteomes" id="UP001445335"/>
    </source>
</evidence>
<comment type="subcellular location">
    <subcellularLocation>
        <location evidence="1">Nucleus</location>
    </subcellularLocation>
</comment>
<dbReference type="GO" id="GO:0071037">
    <property type="term" value="P:nuclear polyadenylation-dependent snRNA catabolic process"/>
    <property type="evidence" value="ECO:0007669"/>
    <property type="project" value="TreeGrafter"/>
</dbReference>
<dbReference type="InterPro" id="IPR045092">
    <property type="entry name" value="Rrp6-like"/>
</dbReference>
<dbReference type="CDD" id="cd06147">
    <property type="entry name" value="Rrp6p_like_exo"/>
    <property type="match status" value="1"/>
</dbReference>
<dbReference type="EMBL" id="JALJOU010000002">
    <property type="protein sequence ID" value="KAK9845986.1"/>
    <property type="molecule type" value="Genomic_DNA"/>
</dbReference>
<dbReference type="Gene3D" id="3.30.420.10">
    <property type="entry name" value="Ribonuclease H-like superfamily/Ribonuclease H"/>
    <property type="match status" value="1"/>
</dbReference>
<evidence type="ECO:0000256" key="1">
    <source>
        <dbReference type="ARBA" id="ARBA00004123"/>
    </source>
</evidence>
<dbReference type="PROSITE" id="PS50967">
    <property type="entry name" value="HRDC"/>
    <property type="match status" value="1"/>
</dbReference>
<organism evidence="8 9">
    <name type="scientific">Elliptochloris bilobata</name>
    <dbReference type="NCBI Taxonomy" id="381761"/>
    <lineage>
        <taxon>Eukaryota</taxon>
        <taxon>Viridiplantae</taxon>
        <taxon>Chlorophyta</taxon>
        <taxon>core chlorophytes</taxon>
        <taxon>Trebouxiophyceae</taxon>
        <taxon>Trebouxiophyceae incertae sedis</taxon>
        <taxon>Elliptochloris clade</taxon>
        <taxon>Elliptochloris</taxon>
    </lineage>
</organism>
<evidence type="ECO:0000313" key="8">
    <source>
        <dbReference type="EMBL" id="KAK9845986.1"/>
    </source>
</evidence>
<evidence type="ECO:0000259" key="7">
    <source>
        <dbReference type="PROSITE" id="PS50967"/>
    </source>
</evidence>
<dbReference type="GO" id="GO:0071039">
    <property type="term" value="P:nuclear polyadenylation-dependent CUT catabolic process"/>
    <property type="evidence" value="ECO:0007669"/>
    <property type="project" value="TreeGrafter"/>
</dbReference>
<feature type="region of interest" description="Disordered" evidence="6">
    <location>
        <begin position="135"/>
        <end position="158"/>
    </location>
</feature>
<dbReference type="GO" id="GO:0071035">
    <property type="term" value="P:nuclear polyadenylation-dependent rRNA catabolic process"/>
    <property type="evidence" value="ECO:0007669"/>
    <property type="project" value="TreeGrafter"/>
</dbReference>
<dbReference type="GO" id="GO:0000166">
    <property type="term" value="F:nucleotide binding"/>
    <property type="evidence" value="ECO:0007669"/>
    <property type="project" value="InterPro"/>
</dbReference>
<dbReference type="GO" id="GO:0071044">
    <property type="term" value="P:histone mRNA catabolic process"/>
    <property type="evidence" value="ECO:0007669"/>
    <property type="project" value="TreeGrafter"/>
</dbReference>
<keyword evidence="4" id="KW-0269">Exonuclease</keyword>
<dbReference type="InterPro" id="IPR002121">
    <property type="entry name" value="HRDC_dom"/>
</dbReference>
<dbReference type="PANTHER" id="PTHR12124:SF47">
    <property type="entry name" value="EXOSOME COMPONENT 10"/>
    <property type="match status" value="1"/>
</dbReference>
<name>A0AAW1SKG4_9CHLO</name>
<dbReference type="InterPro" id="IPR044876">
    <property type="entry name" value="HRDC_dom_sf"/>
</dbReference>
<evidence type="ECO:0000256" key="5">
    <source>
        <dbReference type="ARBA" id="ARBA00023242"/>
    </source>
</evidence>
<gene>
    <name evidence="8" type="ORF">WJX81_007710</name>
</gene>
<dbReference type="SMART" id="SM00474">
    <property type="entry name" value="35EXOc"/>
    <property type="match status" value="1"/>
</dbReference>
<dbReference type="GO" id="GO:0071040">
    <property type="term" value="P:nuclear polyadenylation-dependent antisense transcript catabolic process"/>
    <property type="evidence" value="ECO:0007669"/>
    <property type="project" value="TreeGrafter"/>
</dbReference>
<evidence type="ECO:0000256" key="6">
    <source>
        <dbReference type="SAM" id="MobiDB-lite"/>
    </source>
</evidence>
<dbReference type="GO" id="GO:0071038">
    <property type="term" value="P:TRAMP-dependent tRNA surveillance pathway"/>
    <property type="evidence" value="ECO:0007669"/>
    <property type="project" value="TreeGrafter"/>
</dbReference>
<evidence type="ECO:0000256" key="3">
    <source>
        <dbReference type="ARBA" id="ARBA00022801"/>
    </source>
</evidence>
<dbReference type="Proteomes" id="UP001445335">
    <property type="component" value="Unassembled WGS sequence"/>
</dbReference>
<feature type="compositionally biased region" description="Basic and acidic residues" evidence="6">
    <location>
        <begin position="143"/>
        <end position="158"/>
    </location>
</feature>
<dbReference type="InterPro" id="IPR002562">
    <property type="entry name" value="3'-5'_exonuclease_dom"/>
</dbReference>
<dbReference type="GO" id="GO:0003727">
    <property type="term" value="F:single-stranded RNA binding"/>
    <property type="evidence" value="ECO:0007669"/>
    <property type="project" value="TreeGrafter"/>
</dbReference>
<dbReference type="SUPFAM" id="SSF53098">
    <property type="entry name" value="Ribonuclease H-like"/>
    <property type="match status" value="1"/>
</dbReference>
<dbReference type="SUPFAM" id="SSF47819">
    <property type="entry name" value="HRDC-like"/>
    <property type="match status" value="1"/>
</dbReference>
<evidence type="ECO:0000256" key="2">
    <source>
        <dbReference type="ARBA" id="ARBA00022722"/>
    </source>
</evidence>
<dbReference type="InterPro" id="IPR049559">
    <property type="entry name" value="Rrp6p-like_exo"/>
</dbReference>
<dbReference type="GO" id="GO:0071036">
    <property type="term" value="P:nuclear polyadenylation-dependent snoRNA catabolic process"/>
    <property type="evidence" value="ECO:0007669"/>
    <property type="project" value="TreeGrafter"/>
</dbReference>
<dbReference type="GO" id="GO:0000175">
    <property type="term" value="F:3'-5'-RNA exonuclease activity"/>
    <property type="evidence" value="ECO:0007669"/>
    <property type="project" value="InterPro"/>
</dbReference>
<dbReference type="GO" id="GO:0000176">
    <property type="term" value="C:nuclear exosome (RNase complex)"/>
    <property type="evidence" value="ECO:0007669"/>
    <property type="project" value="TreeGrafter"/>
</dbReference>
<keyword evidence="5" id="KW-0539">Nucleus</keyword>
<evidence type="ECO:0000256" key="4">
    <source>
        <dbReference type="ARBA" id="ARBA00022839"/>
    </source>
</evidence>
<dbReference type="Gene3D" id="1.10.150.80">
    <property type="entry name" value="HRDC domain"/>
    <property type="match status" value="1"/>
</dbReference>
<dbReference type="Pfam" id="PF00570">
    <property type="entry name" value="HRDC"/>
    <property type="match status" value="1"/>
</dbReference>